<sequence length="24" mass="2856">MALYKIKYAHFNSLLNTQQTKEIT</sequence>
<dbReference type="EMBL" id="GBXM01045987">
    <property type="protein sequence ID" value="JAH62590.1"/>
    <property type="molecule type" value="Transcribed_RNA"/>
</dbReference>
<organism evidence="1">
    <name type="scientific">Anguilla anguilla</name>
    <name type="common">European freshwater eel</name>
    <name type="synonym">Muraena anguilla</name>
    <dbReference type="NCBI Taxonomy" id="7936"/>
    <lineage>
        <taxon>Eukaryota</taxon>
        <taxon>Metazoa</taxon>
        <taxon>Chordata</taxon>
        <taxon>Craniata</taxon>
        <taxon>Vertebrata</taxon>
        <taxon>Euteleostomi</taxon>
        <taxon>Actinopterygii</taxon>
        <taxon>Neopterygii</taxon>
        <taxon>Teleostei</taxon>
        <taxon>Anguilliformes</taxon>
        <taxon>Anguillidae</taxon>
        <taxon>Anguilla</taxon>
    </lineage>
</organism>
<reference evidence="1" key="1">
    <citation type="submission" date="2014-11" db="EMBL/GenBank/DDBJ databases">
        <authorList>
            <person name="Amaro Gonzalez C."/>
        </authorList>
    </citation>
    <scope>NUCLEOTIDE SEQUENCE</scope>
</reference>
<reference evidence="1" key="2">
    <citation type="journal article" date="2015" name="Fish Shellfish Immunol.">
        <title>Early steps in the European eel (Anguilla anguilla)-Vibrio vulnificus interaction in the gills: Role of the RtxA13 toxin.</title>
        <authorList>
            <person name="Callol A."/>
            <person name="Pajuelo D."/>
            <person name="Ebbesson L."/>
            <person name="Teles M."/>
            <person name="MacKenzie S."/>
            <person name="Amaro C."/>
        </authorList>
    </citation>
    <scope>NUCLEOTIDE SEQUENCE</scope>
</reference>
<evidence type="ECO:0000313" key="1">
    <source>
        <dbReference type="EMBL" id="JAH62590.1"/>
    </source>
</evidence>
<proteinExistence type="predicted"/>
<name>A0A0E9UBK5_ANGAN</name>
<protein>
    <submittedName>
        <fullName evidence="1">Uncharacterized protein</fullName>
    </submittedName>
</protein>
<dbReference type="AlphaFoldDB" id="A0A0E9UBK5"/>
<accession>A0A0E9UBK5</accession>